<reference evidence="11" key="1">
    <citation type="submission" date="2017-11" db="EMBL/GenBank/DDBJ databases">
        <title>The sensing device of the deep-sea amphipod.</title>
        <authorList>
            <person name="Kobayashi H."/>
            <person name="Nagahama T."/>
            <person name="Arai W."/>
            <person name="Sasagawa Y."/>
            <person name="Umeda M."/>
            <person name="Hayashi T."/>
            <person name="Nikaido I."/>
            <person name="Watanabe H."/>
            <person name="Oguri K."/>
            <person name="Kitazato H."/>
            <person name="Fujioka K."/>
            <person name="Kido Y."/>
            <person name="Takami H."/>
        </authorList>
    </citation>
    <scope>NUCLEOTIDE SEQUENCE</scope>
    <source>
        <tissue evidence="11">Whole body</tissue>
    </source>
</reference>
<keyword evidence="6 8" id="KW-0408">Iron</keyword>
<name>A0A6A7FWF6_9CRUS</name>
<dbReference type="PRINTS" id="PR00463">
    <property type="entry name" value="EP450I"/>
</dbReference>
<evidence type="ECO:0000256" key="8">
    <source>
        <dbReference type="PIRSR" id="PIRSR602401-1"/>
    </source>
</evidence>
<evidence type="ECO:0000256" key="9">
    <source>
        <dbReference type="RuleBase" id="RU000461"/>
    </source>
</evidence>
<dbReference type="InterPro" id="IPR050479">
    <property type="entry name" value="CYP11_CYP27_families"/>
</dbReference>
<dbReference type="CDD" id="cd11054">
    <property type="entry name" value="CYP24A1-like"/>
    <property type="match status" value="1"/>
</dbReference>
<dbReference type="GO" id="GO:0020037">
    <property type="term" value="F:heme binding"/>
    <property type="evidence" value="ECO:0007669"/>
    <property type="project" value="InterPro"/>
</dbReference>
<evidence type="ECO:0000256" key="3">
    <source>
        <dbReference type="ARBA" id="ARBA00022617"/>
    </source>
</evidence>
<dbReference type="InterPro" id="IPR001128">
    <property type="entry name" value="Cyt_P450"/>
</dbReference>
<evidence type="ECO:0000313" key="11">
    <source>
        <dbReference type="EMBL" id="LAC22329.1"/>
    </source>
</evidence>
<dbReference type="PROSITE" id="PS00086">
    <property type="entry name" value="CYTOCHROME_P450"/>
    <property type="match status" value="1"/>
</dbReference>
<comment type="cofactor">
    <cofactor evidence="1 8">
        <name>heme</name>
        <dbReference type="ChEBI" id="CHEBI:30413"/>
    </cofactor>
</comment>
<evidence type="ECO:0000256" key="2">
    <source>
        <dbReference type="ARBA" id="ARBA00010617"/>
    </source>
</evidence>
<dbReference type="PANTHER" id="PTHR24279">
    <property type="entry name" value="CYTOCHROME P450"/>
    <property type="match status" value="1"/>
</dbReference>
<evidence type="ECO:0000256" key="5">
    <source>
        <dbReference type="ARBA" id="ARBA00023002"/>
    </source>
</evidence>
<dbReference type="SUPFAM" id="SSF48264">
    <property type="entry name" value="Cytochrome P450"/>
    <property type="match status" value="1"/>
</dbReference>
<dbReference type="AlphaFoldDB" id="A0A6A7FWF6"/>
<feature type="binding site" description="axial binding residue" evidence="8">
    <location>
        <position position="411"/>
    </location>
    <ligand>
        <name>heme</name>
        <dbReference type="ChEBI" id="CHEBI:30413"/>
    </ligand>
    <ligandPart>
        <name>Fe</name>
        <dbReference type="ChEBI" id="CHEBI:18248"/>
    </ligandPart>
</feature>
<sequence>MMSQYGPLVRLSVPGAPVVVATSNADHVRQVMTATLHDPRRHFFLSLKKVRDETPGNYFQGRAGLLPENGAEWWRVRSRVQAPLLQPRSVSRYLPMVDQVAVTFMDRLEGCLSADRQVPDDFLGELYKWALECVGLVALDRSLGCLGPSLPSDHPSVSMIHHINEIFGAVNDTEHGMHSWQHHNKSKAYQRLEHSHNAFLKLAAKCIDESRASLATGKRPVHGTVPTGNSSCTVSGRAGHDGRTVMQTLLETDGLSTSDVATILLDMLIAGVDTTAHCAAFTLYLLARNPSKQRKLQMLIDQELGNQEDGGSLTTENLTRLPYITHILKESLRLFPITTGTNRLLTEDLELSGYRIPAGTLVFGCMTQMSRDERYFRDASQFIPERWERSRPHGPIHPYASLPFSHGKRMCIGKRIAEQEIYTLLVRVLQRYDVTFNSTEEMKVQTQVVLKPDIRLAFKFTHRK</sequence>
<dbReference type="InterPro" id="IPR002401">
    <property type="entry name" value="Cyt_P450_E_grp-I"/>
</dbReference>
<dbReference type="InterPro" id="IPR036396">
    <property type="entry name" value="Cyt_P450_sf"/>
</dbReference>
<dbReference type="PRINTS" id="PR00385">
    <property type="entry name" value="P450"/>
</dbReference>
<evidence type="ECO:0000256" key="4">
    <source>
        <dbReference type="ARBA" id="ARBA00022723"/>
    </source>
</evidence>
<keyword evidence="5 9" id="KW-0560">Oxidoreductase</keyword>
<keyword evidence="3 8" id="KW-0349">Heme</keyword>
<dbReference type="GO" id="GO:0005506">
    <property type="term" value="F:iron ion binding"/>
    <property type="evidence" value="ECO:0007669"/>
    <property type="project" value="InterPro"/>
</dbReference>
<accession>A0A6A7FWF6</accession>
<evidence type="ECO:0000256" key="6">
    <source>
        <dbReference type="ARBA" id="ARBA00023004"/>
    </source>
</evidence>
<dbReference type="EMBL" id="IACT01003078">
    <property type="protein sequence ID" value="LAC22329.1"/>
    <property type="molecule type" value="mRNA"/>
</dbReference>
<evidence type="ECO:0000256" key="10">
    <source>
        <dbReference type="SAM" id="MobiDB-lite"/>
    </source>
</evidence>
<dbReference type="InterPro" id="IPR017972">
    <property type="entry name" value="Cyt_P450_CS"/>
</dbReference>
<evidence type="ECO:0000256" key="1">
    <source>
        <dbReference type="ARBA" id="ARBA00001971"/>
    </source>
</evidence>
<dbReference type="GO" id="GO:0004497">
    <property type="term" value="F:monooxygenase activity"/>
    <property type="evidence" value="ECO:0007669"/>
    <property type="project" value="UniProtKB-KW"/>
</dbReference>
<feature type="region of interest" description="Disordered" evidence="10">
    <location>
        <begin position="218"/>
        <end position="238"/>
    </location>
</feature>
<evidence type="ECO:0000256" key="7">
    <source>
        <dbReference type="ARBA" id="ARBA00023033"/>
    </source>
</evidence>
<keyword evidence="7 9" id="KW-0503">Monooxygenase</keyword>
<dbReference type="GO" id="GO:0016705">
    <property type="term" value="F:oxidoreductase activity, acting on paired donors, with incorporation or reduction of molecular oxygen"/>
    <property type="evidence" value="ECO:0007669"/>
    <property type="project" value="InterPro"/>
</dbReference>
<dbReference type="Gene3D" id="1.10.630.10">
    <property type="entry name" value="Cytochrome P450"/>
    <property type="match status" value="1"/>
</dbReference>
<keyword evidence="4 8" id="KW-0479">Metal-binding</keyword>
<comment type="similarity">
    <text evidence="2 9">Belongs to the cytochrome P450 family.</text>
</comment>
<protein>
    <submittedName>
        <fullName evidence="11">Cytochrome P450 49a1</fullName>
    </submittedName>
</protein>
<dbReference type="PANTHER" id="PTHR24279:SF120">
    <property type="entry name" value="CYTOCHROME P450"/>
    <property type="match status" value="1"/>
</dbReference>
<organism evidence="11">
    <name type="scientific">Hirondellea gigas</name>
    <dbReference type="NCBI Taxonomy" id="1518452"/>
    <lineage>
        <taxon>Eukaryota</taxon>
        <taxon>Metazoa</taxon>
        <taxon>Ecdysozoa</taxon>
        <taxon>Arthropoda</taxon>
        <taxon>Crustacea</taxon>
        <taxon>Multicrustacea</taxon>
        <taxon>Malacostraca</taxon>
        <taxon>Eumalacostraca</taxon>
        <taxon>Peracarida</taxon>
        <taxon>Amphipoda</taxon>
        <taxon>Amphilochidea</taxon>
        <taxon>Lysianassida</taxon>
        <taxon>Lysianassidira</taxon>
        <taxon>Lysianassoidea</taxon>
        <taxon>Lysianassidae</taxon>
        <taxon>Hirondellea</taxon>
    </lineage>
</organism>
<proteinExistence type="evidence at transcript level"/>
<dbReference type="Pfam" id="PF00067">
    <property type="entry name" value="p450"/>
    <property type="match status" value="1"/>
</dbReference>